<evidence type="ECO:0000256" key="8">
    <source>
        <dbReference type="ARBA" id="ARBA00060590"/>
    </source>
</evidence>
<name>A0A1S2LN45_9BACI</name>
<evidence type="ECO:0000256" key="5">
    <source>
        <dbReference type="ARBA" id="ARBA00022801"/>
    </source>
</evidence>
<dbReference type="InterPro" id="IPR011059">
    <property type="entry name" value="Metal-dep_hydrolase_composite"/>
</dbReference>
<organism evidence="14 15">
    <name type="scientific">Anaerobacillus arseniciselenatis</name>
    <dbReference type="NCBI Taxonomy" id="85682"/>
    <lineage>
        <taxon>Bacteria</taxon>
        <taxon>Bacillati</taxon>
        <taxon>Bacillota</taxon>
        <taxon>Bacilli</taxon>
        <taxon>Bacillales</taxon>
        <taxon>Bacillaceae</taxon>
        <taxon>Anaerobacillus</taxon>
    </lineage>
</organism>
<dbReference type="EMBL" id="MLQQ01000018">
    <property type="protein sequence ID" value="OIJ12845.1"/>
    <property type="molecule type" value="Genomic_DNA"/>
</dbReference>
<dbReference type="EC" id="3.5.1.25" evidence="2"/>
<evidence type="ECO:0000259" key="13">
    <source>
        <dbReference type="Pfam" id="PF01979"/>
    </source>
</evidence>
<feature type="binding site" evidence="11">
    <location>
        <position position="146"/>
    </location>
    <ligand>
        <name>substrate</name>
    </ligand>
</feature>
<dbReference type="SUPFAM" id="SSF51338">
    <property type="entry name" value="Composite domain of metallo-dependent hydrolases"/>
    <property type="match status" value="1"/>
</dbReference>
<reference evidence="14 15" key="1">
    <citation type="submission" date="2016-10" db="EMBL/GenBank/DDBJ databases">
        <title>Draft genome sequences of four alkaliphilic bacteria belonging to the Anaerobacillus genus.</title>
        <authorList>
            <person name="Bassil N.M."/>
            <person name="Lloyd J.R."/>
        </authorList>
    </citation>
    <scope>NUCLEOTIDE SEQUENCE [LARGE SCALE GENOMIC DNA]</scope>
    <source>
        <strain evidence="14 15">DSM 15340</strain>
    </source>
</reference>
<accession>A0A1S2LN45</accession>
<evidence type="ECO:0000256" key="1">
    <source>
        <dbReference type="ARBA" id="ARBA00010716"/>
    </source>
</evidence>
<dbReference type="CDD" id="cd00854">
    <property type="entry name" value="NagA"/>
    <property type="match status" value="1"/>
</dbReference>
<keyword evidence="5 9" id="KW-0378">Hydrolase</keyword>
<evidence type="ECO:0000256" key="9">
    <source>
        <dbReference type="PIRNR" id="PIRNR038994"/>
    </source>
</evidence>
<dbReference type="PANTHER" id="PTHR11113:SF14">
    <property type="entry name" value="N-ACETYLGLUCOSAMINE-6-PHOSPHATE DEACETYLASE"/>
    <property type="match status" value="1"/>
</dbReference>
<dbReference type="RefSeq" id="WP_071313152.1">
    <property type="nucleotide sequence ID" value="NZ_MLQQ01000018.1"/>
</dbReference>
<feature type="active site" description="Proton donor/acceptor" evidence="10">
    <location>
        <position position="280"/>
    </location>
</feature>
<dbReference type="InterPro" id="IPR003764">
    <property type="entry name" value="GlcNAc_6-P_deAcase"/>
</dbReference>
<feature type="binding site" evidence="11">
    <location>
        <begin position="225"/>
        <end position="226"/>
    </location>
    <ligand>
        <name>substrate</name>
    </ligand>
</feature>
<feature type="binding site" evidence="12">
    <location>
        <position position="222"/>
    </location>
    <ligand>
        <name>Zn(2+)</name>
        <dbReference type="ChEBI" id="CHEBI:29105"/>
    </ligand>
</feature>
<feature type="binding site" evidence="12">
    <location>
        <position position="201"/>
    </location>
    <ligand>
        <name>Zn(2+)</name>
        <dbReference type="ChEBI" id="CHEBI:29105"/>
    </ligand>
</feature>
<dbReference type="OrthoDB" id="9776488at2"/>
<feature type="binding site" evidence="12">
    <location>
        <position position="135"/>
    </location>
    <ligand>
        <name>Zn(2+)</name>
        <dbReference type="ChEBI" id="CHEBI:29105"/>
    </ligand>
</feature>
<comment type="pathway">
    <text evidence="8">Amino-sugar metabolism; N-acetylneuraminate degradation; D-fructose 6-phosphate from N-acetylneuraminate: step 4/5.</text>
</comment>
<dbReference type="InterPro" id="IPR006680">
    <property type="entry name" value="Amidohydro-rel"/>
</dbReference>
<dbReference type="PIRSF" id="PIRSF038994">
    <property type="entry name" value="NagA"/>
    <property type="match status" value="1"/>
</dbReference>
<dbReference type="GO" id="GO:0006046">
    <property type="term" value="P:N-acetylglucosamine catabolic process"/>
    <property type="evidence" value="ECO:0007669"/>
    <property type="project" value="TreeGrafter"/>
</dbReference>
<protein>
    <recommendedName>
        <fullName evidence="3">N-acetylglucosamine-6-phosphate deacetylase</fullName>
        <ecNumber evidence="2">3.5.1.25</ecNumber>
    </recommendedName>
</protein>
<feature type="binding site" evidence="11">
    <location>
        <begin position="313"/>
        <end position="315"/>
    </location>
    <ligand>
        <name>substrate</name>
    </ligand>
</feature>
<keyword evidence="15" id="KW-1185">Reference proteome</keyword>
<sequence>MKEFFITNINIITETTTIPSGFLQVKNGKIARVGRMSDYPTETEVEQFKFSPRFTLIPGMIDIHIHGGNGSDVMDGTHSALANIAKSLPKEGVTSFLATTMTHRSNKIETTLKNTASYMKKQSGCEAEILGIHLEGPFISSHKAGAQPSNYILKPNVPLFKKWRNLADVTIKVVTVAPEVENGIEFIKQLNELGVIISIGHSDANYQHVERAIEAGATHVTHLYNALSGMHHRDPGVVGAALANDELFVELIVDGIHVHPEIVKLTYKAKQANQIILITDAIRATGLKDGCYELGGQSVNLIDGQPLLADGTLAGSTLTMNEAIKNMISYTGCSLQEIVVMTSENPAKRLNVFQRKGSIKEGKDADLVVLNDQKDVIMTVCRGEVTYSL</sequence>
<dbReference type="AlphaFoldDB" id="A0A1S2LN45"/>
<keyword evidence="4 12" id="KW-0479">Metal-binding</keyword>
<evidence type="ECO:0000256" key="3">
    <source>
        <dbReference type="ARBA" id="ARBA00018029"/>
    </source>
</evidence>
<dbReference type="Gene3D" id="2.30.40.10">
    <property type="entry name" value="Urease, subunit C, domain 1"/>
    <property type="match status" value="1"/>
</dbReference>
<evidence type="ECO:0000256" key="2">
    <source>
        <dbReference type="ARBA" id="ARBA00011899"/>
    </source>
</evidence>
<dbReference type="Proteomes" id="UP000180098">
    <property type="component" value="Unassembled WGS sequence"/>
</dbReference>
<proteinExistence type="inferred from homology"/>
<comment type="similarity">
    <text evidence="1 9">Belongs to the metallo-dependent hydrolases superfamily. NagA family.</text>
</comment>
<evidence type="ECO:0000256" key="11">
    <source>
        <dbReference type="PIRSR" id="PIRSR038994-2"/>
    </source>
</evidence>
<comment type="cofactor">
    <cofactor evidence="12">
        <name>a divalent metal cation</name>
        <dbReference type="ChEBI" id="CHEBI:60240"/>
    </cofactor>
    <text evidence="12">Binds 1 divalent metal cation per subunit.</text>
</comment>
<evidence type="ECO:0000313" key="15">
    <source>
        <dbReference type="Proteomes" id="UP000180098"/>
    </source>
</evidence>
<evidence type="ECO:0000256" key="4">
    <source>
        <dbReference type="ARBA" id="ARBA00022723"/>
    </source>
</evidence>
<evidence type="ECO:0000256" key="10">
    <source>
        <dbReference type="PIRSR" id="PIRSR038994-1"/>
    </source>
</evidence>
<dbReference type="SUPFAM" id="SSF51556">
    <property type="entry name" value="Metallo-dependent hydrolases"/>
    <property type="match status" value="1"/>
</dbReference>
<evidence type="ECO:0000256" key="6">
    <source>
        <dbReference type="ARBA" id="ARBA00023277"/>
    </source>
</evidence>
<dbReference type="Pfam" id="PF01979">
    <property type="entry name" value="Amidohydro_1"/>
    <property type="match status" value="1"/>
</dbReference>
<dbReference type="Gene3D" id="3.20.20.140">
    <property type="entry name" value="Metal-dependent hydrolases"/>
    <property type="match status" value="1"/>
</dbReference>
<gene>
    <name evidence="14" type="ORF">BKP35_09750</name>
</gene>
<dbReference type="InterPro" id="IPR032466">
    <property type="entry name" value="Metal_Hydrolase"/>
</dbReference>
<comment type="caution">
    <text evidence="14">The sequence shown here is derived from an EMBL/GenBank/DDBJ whole genome shotgun (WGS) entry which is preliminary data.</text>
</comment>
<comment type="catalytic activity">
    <reaction evidence="7">
        <text>N-acetyl-D-glucosamine 6-phosphate + H2O = D-glucosamine 6-phosphate + acetate</text>
        <dbReference type="Rhea" id="RHEA:22936"/>
        <dbReference type="ChEBI" id="CHEBI:15377"/>
        <dbReference type="ChEBI" id="CHEBI:30089"/>
        <dbReference type="ChEBI" id="CHEBI:57513"/>
        <dbReference type="ChEBI" id="CHEBI:58725"/>
        <dbReference type="EC" id="3.5.1.25"/>
    </reaction>
</comment>
<keyword evidence="6 9" id="KW-0119">Carbohydrate metabolism</keyword>
<feature type="domain" description="Amidohydrolase-related" evidence="13">
    <location>
        <begin position="55"/>
        <end position="385"/>
    </location>
</feature>
<dbReference type="NCBIfam" id="TIGR00221">
    <property type="entry name" value="nagA"/>
    <property type="match status" value="1"/>
</dbReference>
<evidence type="ECO:0000313" key="14">
    <source>
        <dbReference type="EMBL" id="OIJ12845.1"/>
    </source>
</evidence>
<dbReference type="GO" id="GO:0008448">
    <property type="term" value="F:N-acetylglucosamine-6-phosphate deacetylase activity"/>
    <property type="evidence" value="ECO:0007669"/>
    <property type="project" value="UniProtKB-EC"/>
</dbReference>
<dbReference type="PANTHER" id="PTHR11113">
    <property type="entry name" value="N-ACETYLGLUCOSAMINE-6-PHOSPHATE DEACETYLASE"/>
    <property type="match status" value="1"/>
</dbReference>
<dbReference type="FunFam" id="3.20.20.140:FF:000004">
    <property type="entry name" value="N-acetylglucosamine-6-phosphate deacetylase"/>
    <property type="match status" value="1"/>
</dbReference>
<evidence type="ECO:0000256" key="7">
    <source>
        <dbReference type="ARBA" id="ARBA00047647"/>
    </source>
</evidence>
<feature type="binding site" evidence="11">
    <location>
        <position position="233"/>
    </location>
    <ligand>
        <name>substrate</name>
    </ligand>
</feature>
<evidence type="ECO:0000256" key="12">
    <source>
        <dbReference type="PIRSR" id="PIRSR038994-3"/>
    </source>
</evidence>
<dbReference type="GO" id="GO:0046872">
    <property type="term" value="F:metal ion binding"/>
    <property type="evidence" value="ECO:0007669"/>
    <property type="project" value="UniProtKB-KW"/>
</dbReference>
<feature type="binding site" evidence="11">
    <location>
        <position position="257"/>
    </location>
    <ligand>
        <name>substrate</name>
    </ligand>
</feature>